<reference evidence="2" key="1">
    <citation type="submission" date="2021-01" db="EMBL/GenBank/DDBJ databases">
        <authorList>
            <person name="Corre E."/>
            <person name="Pelletier E."/>
            <person name="Niang G."/>
            <person name="Scheremetjew M."/>
            <person name="Finn R."/>
            <person name="Kale V."/>
            <person name="Holt S."/>
            <person name="Cochrane G."/>
            <person name="Meng A."/>
            <person name="Brown T."/>
            <person name="Cohen L."/>
        </authorList>
    </citation>
    <scope>NUCLEOTIDE SEQUENCE</scope>
    <source>
        <strain evidence="2">CCMP1381</strain>
    </source>
</reference>
<organism evidence="2">
    <name type="scientific">Octactis speculum</name>
    <dbReference type="NCBI Taxonomy" id="3111310"/>
    <lineage>
        <taxon>Eukaryota</taxon>
        <taxon>Sar</taxon>
        <taxon>Stramenopiles</taxon>
        <taxon>Ochrophyta</taxon>
        <taxon>Dictyochophyceae</taxon>
        <taxon>Dictyochales</taxon>
        <taxon>Dictyochaceae</taxon>
        <taxon>Octactis</taxon>
    </lineage>
</organism>
<feature type="compositionally biased region" description="Low complexity" evidence="1">
    <location>
        <begin position="59"/>
        <end position="71"/>
    </location>
</feature>
<evidence type="ECO:0000256" key="1">
    <source>
        <dbReference type="SAM" id="MobiDB-lite"/>
    </source>
</evidence>
<feature type="region of interest" description="Disordered" evidence="1">
    <location>
        <begin position="32"/>
        <end position="85"/>
    </location>
</feature>
<accession>A0A7S2F924</accession>
<protein>
    <submittedName>
        <fullName evidence="2">Uncharacterized protein</fullName>
    </submittedName>
</protein>
<dbReference type="EMBL" id="HBGS01007245">
    <property type="protein sequence ID" value="CAD9379200.1"/>
    <property type="molecule type" value="Transcribed_RNA"/>
</dbReference>
<evidence type="ECO:0000313" key="2">
    <source>
        <dbReference type="EMBL" id="CAD9379200.1"/>
    </source>
</evidence>
<gene>
    <name evidence="2" type="ORF">DSPE1174_LOCUS3751</name>
</gene>
<sequence>MPKRLRGREYPLMSVAALPPWRLETVLKKAGARQKKSWKVASPQTSQTTRVDSGDAADDSSASTDVTTEESGVTSGMSSDRQKEVTAMVGNLFMKSRGE</sequence>
<name>A0A7S2F924_9STRA</name>
<proteinExistence type="predicted"/>
<dbReference type="AlphaFoldDB" id="A0A7S2F924"/>